<evidence type="ECO:0000256" key="5">
    <source>
        <dbReference type="ARBA" id="ARBA00022777"/>
    </source>
</evidence>
<dbReference type="SMART" id="SM00388">
    <property type="entry name" value="HisKA"/>
    <property type="match status" value="1"/>
</dbReference>
<evidence type="ECO:0000256" key="6">
    <source>
        <dbReference type="ARBA" id="ARBA00023012"/>
    </source>
</evidence>
<dbReference type="SUPFAM" id="SSF55781">
    <property type="entry name" value="GAF domain-like"/>
    <property type="match status" value="2"/>
</dbReference>
<dbReference type="CDD" id="cd00082">
    <property type="entry name" value="HisKA"/>
    <property type="match status" value="1"/>
</dbReference>
<dbReference type="SMART" id="SM00091">
    <property type="entry name" value="PAS"/>
    <property type="match status" value="3"/>
</dbReference>
<keyword evidence="3" id="KW-0597">Phosphoprotein</keyword>
<gene>
    <name evidence="10" type="ORF">SAMN05660443_0175</name>
</gene>
<dbReference type="SMART" id="SM00086">
    <property type="entry name" value="PAC"/>
    <property type="match status" value="3"/>
</dbReference>
<dbReference type="PANTHER" id="PTHR43304:SF1">
    <property type="entry name" value="PAC DOMAIN-CONTAINING PROTEIN"/>
    <property type="match status" value="1"/>
</dbReference>
<reference evidence="10 11" key="1">
    <citation type="submission" date="2016-10" db="EMBL/GenBank/DDBJ databases">
        <authorList>
            <person name="de Groot N.N."/>
        </authorList>
    </citation>
    <scope>NUCLEOTIDE SEQUENCE [LARGE SCALE GENOMIC DNA]</scope>
    <source>
        <strain evidence="10 11">DSM 18438</strain>
    </source>
</reference>
<dbReference type="InterPro" id="IPR013655">
    <property type="entry name" value="PAS_fold_3"/>
</dbReference>
<keyword evidence="4" id="KW-0808">Transferase</keyword>
<dbReference type="CDD" id="cd00130">
    <property type="entry name" value="PAS"/>
    <property type="match status" value="3"/>
</dbReference>
<dbReference type="STRING" id="1122252.SAMN05660443_0175"/>
<dbReference type="InterPro" id="IPR036890">
    <property type="entry name" value="HATPase_C_sf"/>
</dbReference>
<dbReference type="Proteomes" id="UP000199058">
    <property type="component" value="Unassembled WGS sequence"/>
</dbReference>
<dbReference type="InterPro" id="IPR003594">
    <property type="entry name" value="HATPase_dom"/>
</dbReference>
<dbReference type="Gene3D" id="3.30.565.10">
    <property type="entry name" value="Histidine kinase-like ATPase, C-terminal domain"/>
    <property type="match status" value="1"/>
</dbReference>
<dbReference type="InterPro" id="IPR000014">
    <property type="entry name" value="PAS"/>
</dbReference>
<dbReference type="SUPFAM" id="SSF55874">
    <property type="entry name" value="ATPase domain of HSP90 chaperone/DNA topoisomerase II/histidine kinase"/>
    <property type="match status" value="1"/>
</dbReference>
<dbReference type="InterPro" id="IPR000700">
    <property type="entry name" value="PAS-assoc_C"/>
</dbReference>
<feature type="domain" description="PAC" evidence="9">
    <location>
        <begin position="680"/>
        <end position="731"/>
    </location>
</feature>
<dbReference type="PRINTS" id="PR00344">
    <property type="entry name" value="BCTRLSENSOR"/>
</dbReference>
<dbReference type="InterPro" id="IPR003018">
    <property type="entry name" value="GAF"/>
</dbReference>
<dbReference type="SMART" id="SM00387">
    <property type="entry name" value="HATPase_c"/>
    <property type="match status" value="1"/>
</dbReference>
<dbReference type="PANTHER" id="PTHR43304">
    <property type="entry name" value="PHYTOCHROME-LIKE PROTEIN CPH1"/>
    <property type="match status" value="1"/>
</dbReference>
<evidence type="ECO:0000256" key="2">
    <source>
        <dbReference type="ARBA" id="ARBA00012438"/>
    </source>
</evidence>
<dbReference type="SUPFAM" id="SSF55785">
    <property type="entry name" value="PYP-like sensor domain (PAS domain)"/>
    <property type="match status" value="3"/>
</dbReference>
<feature type="domain" description="PAC" evidence="9">
    <location>
        <begin position="256"/>
        <end position="308"/>
    </location>
</feature>
<dbReference type="EMBL" id="FOLH01000001">
    <property type="protein sequence ID" value="SFB79502.1"/>
    <property type="molecule type" value="Genomic_DNA"/>
</dbReference>
<dbReference type="NCBIfam" id="TIGR00229">
    <property type="entry name" value="sensory_box"/>
    <property type="match status" value="2"/>
</dbReference>
<evidence type="ECO:0000313" key="10">
    <source>
        <dbReference type="EMBL" id="SFB79502.1"/>
    </source>
</evidence>
<dbReference type="EC" id="2.7.13.3" evidence="2"/>
<dbReference type="InterPro" id="IPR036097">
    <property type="entry name" value="HisK_dim/P_sf"/>
</dbReference>
<dbReference type="Pfam" id="PF02518">
    <property type="entry name" value="HATPase_c"/>
    <property type="match status" value="1"/>
</dbReference>
<dbReference type="OrthoDB" id="8573350at2"/>
<dbReference type="Pfam" id="PF00512">
    <property type="entry name" value="HisKA"/>
    <property type="match status" value="1"/>
</dbReference>
<dbReference type="InterPro" id="IPR005467">
    <property type="entry name" value="His_kinase_dom"/>
</dbReference>
<dbReference type="InterPro" id="IPR001610">
    <property type="entry name" value="PAC"/>
</dbReference>
<keyword evidence="6" id="KW-0902">Two-component regulatory system</keyword>
<dbReference type="Gene3D" id="3.30.450.40">
    <property type="match status" value="2"/>
</dbReference>
<dbReference type="InterPro" id="IPR052162">
    <property type="entry name" value="Sensor_kinase/Photoreceptor"/>
</dbReference>
<dbReference type="InterPro" id="IPR004358">
    <property type="entry name" value="Sig_transdc_His_kin-like_C"/>
</dbReference>
<dbReference type="RefSeq" id="WP_091957797.1">
    <property type="nucleotide sequence ID" value="NZ_FOLH01000001.1"/>
</dbReference>
<dbReference type="SMART" id="SM00065">
    <property type="entry name" value="GAF"/>
    <property type="match status" value="2"/>
</dbReference>
<name>A0A1I1DYM6_9GAMM</name>
<feature type="domain" description="Histidine kinase" evidence="7">
    <location>
        <begin position="735"/>
        <end position="954"/>
    </location>
</feature>
<protein>
    <recommendedName>
        <fullName evidence="2">histidine kinase</fullName>
        <ecNumber evidence="2">2.7.13.3</ecNumber>
    </recommendedName>
</protein>
<dbReference type="SUPFAM" id="SSF47384">
    <property type="entry name" value="Homodimeric domain of signal transducing histidine kinase"/>
    <property type="match status" value="1"/>
</dbReference>
<dbReference type="Gene3D" id="3.30.450.20">
    <property type="entry name" value="PAS domain"/>
    <property type="match status" value="3"/>
</dbReference>
<feature type="domain" description="PAS" evidence="8">
    <location>
        <begin position="178"/>
        <end position="253"/>
    </location>
</feature>
<evidence type="ECO:0000256" key="4">
    <source>
        <dbReference type="ARBA" id="ARBA00022679"/>
    </source>
</evidence>
<comment type="catalytic activity">
    <reaction evidence="1">
        <text>ATP + protein L-histidine = ADP + protein N-phospho-L-histidine.</text>
        <dbReference type="EC" id="2.7.13.3"/>
    </reaction>
</comment>
<organism evidence="10 11">
    <name type="scientific">Marinospirillum celere</name>
    <dbReference type="NCBI Taxonomy" id="1122252"/>
    <lineage>
        <taxon>Bacteria</taxon>
        <taxon>Pseudomonadati</taxon>
        <taxon>Pseudomonadota</taxon>
        <taxon>Gammaproteobacteria</taxon>
        <taxon>Oceanospirillales</taxon>
        <taxon>Oceanospirillaceae</taxon>
        <taxon>Marinospirillum</taxon>
    </lineage>
</organism>
<keyword evidence="11" id="KW-1185">Reference proteome</keyword>
<dbReference type="PROSITE" id="PS50109">
    <property type="entry name" value="HIS_KIN"/>
    <property type="match status" value="1"/>
</dbReference>
<dbReference type="InterPro" id="IPR029016">
    <property type="entry name" value="GAF-like_dom_sf"/>
</dbReference>
<dbReference type="Pfam" id="PF13426">
    <property type="entry name" value="PAS_9"/>
    <property type="match status" value="1"/>
</dbReference>
<evidence type="ECO:0000256" key="3">
    <source>
        <dbReference type="ARBA" id="ARBA00022553"/>
    </source>
</evidence>
<dbReference type="Pfam" id="PF08447">
    <property type="entry name" value="PAS_3"/>
    <property type="match status" value="2"/>
</dbReference>
<dbReference type="PROSITE" id="PS50112">
    <property type="entry name" value="PAS"/>
    <property type="match status" value="1"/>
</dbReference>
<dbReference type="InterPro" id="IPR035965">
    <property type="entry name" value="PAS-like_dom_sf"/>
</dbReference>
<sequence length="955" mass="107459">MLTPPTPKNEHERQRALNESCLLDSGAEPRFDRITRLARQAFSIPIVLVSLIDRDRQWFKSRQGLDAEETSRNISFCGHTILTRKPFIVENALEDSRFADNPLVTGAPNIRFYAGAAIYTSSGYPIGTLCLIDTKPRSFSDDQTAILLDYAAMVEELVQADEFRRRAASGLEAELLASQDEMASLIENLPGVTFRCLADEHWSMLYIGGKVSEITGYTPEDLIDNKHITYASLIHPDDTSRVYETVTQAMTDNFEWRLEYRIQHRDGVWRWVEEHGKCVNSNTGLPQVLEGFIVDITREHNTASQLSQHQDALVLLNEVAFTKQESLDTKIDYALSVAREYMQSDMAILSQIDGEVYIARWVNSKAGTVVEAGQRFSLDQTWCQLLVSKERIKDKELYIANTEDPLHSELFSHPCYQANPLGSYAGIVIEVEGKPFGTLNFSSSQARAEAFTESEQLFVRLLAHWLADTLTQSLVNERLTKLMAQLPGVTYQFRRYLNGHMTFPFSSPQIQSLYGLTPKQAAEDASPALQCIHPDDMGFVAESIEHSANTLEYWQATYRVRQANKGYRWIIGQAKPERLADGSTLWHGYLQDIHQQEESRLALEQNEARLRGLFEFSPIGIALNDFETGKFIDLNDALLAPTGYTRDEFTSLSYWDVTPKEYAPEEEKALASMIARGRYGPFEKEYIRKDGSRYPVRLQGMVSQEKDGRKVIWSLIEDISERRKLEKMKDQFIATVSHELRTPLTSISGSLLLLIGGAAGSLPDKAKTLLSTADRNAQRLTALINDLLDMEKLVAGKMPMHLTSQPLAPLIGEAVDSMNSYALQHQVGVRYSKPLPTCQVNVDGQRLIQALTNLLSNAIKFSPKTEFVELKVQLKEAQVEIAVRDKGPGVDPLFRHQLFKRFSQADSSDTRKLPGSGLGLAITREICQQLDGKVGYRDAKDGGGEFFILLPREAS</sequence>
<evidence type="ECO:0000259" key="9">
    <source>
        <dbReference type="PROSITE" id="PS50113"/>
    </source>
</evidence>
<evidence type="ECO:0000313" key="11">
    <source>
        <dbReference type="Proteomes" id="UP000199058"/>
    </source>
</evidence>
<evidence type="ECO:0000259" key="8">
    <source>
        <dbReference type="PROSITE" id="PS50112"/>
    </source>
</evidence>
<dbReference type="GO" id="GO:0000155">
    <property type="term" value="F:phosphorelay sensor kinase activity"/>
    <property type="evidence" value="ECO:0007669"/>
    <property type="project" value="InterPro"/>
</dbReference>
<dbReference type="Pfam" id="PF01590">
    <property type="entry name" value="GAF"/>
    <property type="match status" value="2"/>
</dbReference>
<dbReference type="Gene3D" id="1.10.287.130">
    <property type="match status" value="1"/>
</dbReference>
<proteinExistence type="predicted"/>
<dbReference type="FunFam" id="1.10.287.130:FF:000001">
    <property type="entry name" value="Two-component sensor histidine kinase"/>
    <property type="match status" value="1"/>
</dbReference>
<dbReference type="InterPro" id="IPR003661">
    <property type="entry name" value="HisK_dim/P_dom"/>
</dbReference>
<evidence type="ECO:0000256" key="1">
    <source>
        <dbReference type="ARBA" id="ARBA00000085"/>
    </source>
</evidence>
<dbReference type="PROSITE" id="PS50113">
    <property type="entry name" value="PAC"/>
    <property type="match status" value="2"/>
</dbReference>
<dbReference type="AlphaFoldDB" id="A0A1I1DYM6"/>
<evidence type="ECO:0000259" key="7">
    <source>
        <dbReference type="PROSITE" id="PS50109"/>
    </source>
</evidence>
<accession>A0A1I1DYM6</accession>
<keyword evidence="5" id="KW-0418">Kinase</keyword>